<dbReference type="PANTHER" id="PTHR34883:SF17">
    <property type="entry name" value="CUPREDOXIN"/>
    <property type="match status" value="1"/>
</dbReference>
<dbReference type="InterPro" id="IPR052953">
    <property type="entry name" value="Ser-rich/MCO-related"/>
</dbReference>
<feature type="region of interest" description="Disordered" evidence="1">
    <location>
        <begin position="125"/>
        <end position="162"/>
    </location>
</feature>
<gene>
    <name evidence="2" type="ORF">M501DRAFT_905398</name>
</gene>
<evidence type="ECO:0000313" key="3">
    <source>
        <dbReference type="Proteomes" id="UP000799429"/>
    </source>
</evidence>
<dbReference type="EMBL" id="MU006089">
    <property type="protein sequence ID" value="KAF2843519.1"/>
    <property type="molecule type" value="Genomic_DNA"/>
</dbReference>
<dbReference type="OrthoDB" id="2331100at2759"/>
<dbReference type="Gene3D" id="2.60.40.420">
    <property type="entry name" value="Cupredoxins - blue copper proteins"/>
    <property type="match status" value="1"/>
</dbReference>
<feature type="non-terminal residue" evidence="2">
    <location>
        <position position="1"/>
    </location>
</feature>
<protein>
    <recommendedName>
        <fullName evidence="4">Extracellular serine-rich protein</fullName>
    </recommendedName>
</protein>
<accession>A0A9P4SJL5</accession>
<evidence type="ECO:0008006" key="4">
    <source>
        <dbReference type="Google" id="ProtNLM"/>
    </source>
</evidence>
<evidence type="ECO:0000313" key="2">
    <source>
        <dbReference type="EMBL" id="KAF2843519.1"/>
    </source>
</evidence>
<dbReference type="InterPro" id="IPR008972">
    <property type="entry name" value="Cupredoxin"/>
</dbReference>
<feature type="compositionally biased region" description="Low complexity" evidence="1">
    <location>
        <begin position="143"/>
        <end position="153"/>
    </location>
</feature>
<name>A0A9P4SJL5_9PEZI</name>
<organism evidence="2 3">
    <name type="scientific">Patellaria atrata CBS 101060</name>
    <dbReference type="NCBI Taxonomy" id="1346257"/>
    <lineage>
        <taxon>Eukaryota</taxon>
        <taxon>Fungi</taxon>
        <taxon>Dikarya</taxon>
        <taxon>Ascomycota</taxon>
        <taxon>Pezizomycotina</taxon>
        <taxon>Dothideomycetes</taxon>
        <taxon>Dothideomycetes incertae sedis</taxon>
        <taxon>Patellariales</taxon>
        <taxon>Patellariaceae</taxon>
        <taxon>Patellaria</taxon>
    </lineage>
</organism>
<dbReference type="SUPFAM" id="SSF49503">
    <property type="entry name" value="Cupredoxins"/>
    <property type="match status" value="1"/>
</dbReference>
<dbReference type="AlphaFoldDB" id="A0A9P4SJL5"/>
<proteinExistence type="predicted"/>
<keyword evidence="3" id="KW-1185">Reference proteome</keyword>
<sequence>VHVVQVSDAGASLIFTPKNTIANVGDFVQFQFWPKNHSVVQSAFDSPCVPLQNVQPNATQAFFSGFMPVTVDSTETPTYTIQVHDMKPIWYYCSQAMHCQNGMVGAINAPLTGEKTIEKYTELAGGAPQNLSPGHNAPGGNYSVSVPSPSASPIDTTLLTSA</sequence>
<comment type="caution">
    <text evidence="2">The sequence shown here is derived from an EMBL/GenBank/DDBJ whole genome shotgun (WGS) entry which is preliminary data.</text>
</comment>
<dbReference type="PANTHER" id="PTHR34883">
    <property type="entry name" value="SERINE-RICH PROTEIN, PUTATIVE-RELATED-RELATED"/>
    <property type="match status" value="1"/>
</dbReference>
<dbReference type="CDD" id="cd00920">
    <property type="entry name" value="Cupredoxin"/>
    <property type="match status" value="1"/>
</dbReference>
<dbReference type="Proteomes" id="UP000799429">
    <property type="component" value="Unassembled WGS sequence"/>
</dbReference>
<reference evidence="2" key="1">
    <citation type="journal article" date="2020" name="Stud. Mycol.">
        <title>101 Dothideomycetes genomes: a test case for predicting lifestyles and emergence of pathogens.</title>
        <authorList>
            <person name="Haridas S."/>
            <person name="Albert R."/>
            <person name="Binder M."/>
            <person name="Bloem J."/>
            <person name="Labutti K."/>
            <person name="Salamov A."/>
            <person name="Andreopoulos B."/>
            <person name="Baker S."/>
            <person name="Barry K."/>
            <person name="Bills G."/>
            <person name="Bluhm B."/>
            <person name="Cannon C."/>
            <person name="Castanera R."/>
            <person name="Culley D."/>
            <person name="Daum C."/>
            <person name="Ezra D."/>
            <person name="Gonzalez J."/>
            <person name="Henrissat B."/>
            <person name="Kuo A."/>
            <person name="Liang C."/>
            <person name="Lipzen A."/>
            <person name="Lutzoni F."/>
            <person name="Magnuson J."/>
            <person name="Mondo S."/>
            <person name="Nolan M."/>
            <person name="Ohm R."/>
            <person name="Pangilinan J."/>
            <person name="Park H.-J."/>
            <person name="Ramirez L."/>
            <person name="Alfaro M."/>
            <person name="Sun H."/>
            <person name="Tritt A."/>
            <person name="Yoshinaga Y."/>
            <person name="Zwiers L.-H."/>
            <person name="Turgeon B."/>
            <person name="Goodwin S."/>
            <person name="Spatafora J."/>
            <person name="Crous P."/>
            <person name="Grigoriev I."/>
        </authorList>
    </citation>
    <scope>NUCLEOTIDE SEQUENCE</scope>
    <source>
        <strain evidence="2">CBS 101060</strain>
    </source>
</reference>
<evidence type="ECO:0000256" key="1">
    <source>
        <dbReference type="SAM" id="MobiDB-lite"/>
    </source>
</evidence>
<feature type="non-terminal residue" evidence="2">
    <location>
        <position position="162"/>
    </location>
</feature>